<dbReference type="Gene3D" id="3.10.20.90">
    <property type="entry name" value="Phosphatidylinositol 3-kinase Catalytic Subunit, Chain A, domain 1"/>
    <property type="match status" value="1"/>
</dbReference>
<evidence type="ECO:0000256" key="1">
    <source>
        <dbReference type="SAM" id="Phobius"/>
    </source>
</evidence>
<organism evidence="2 3">
    <name type="scientific">Mycolicibacterium sphagni</name>
    <dbReference type="NCBI Taxonomy" id="1786"/>
    <lineage>
        <taxon>Bacteria</taxon>
        <taxon>Bacillati</taxon>
        <taxon>Actinomycetota</taxon>
        <taxon>Actinomycetes</taxon>
        <taxon>Mycobacteriales</taxon>
        <taxon>Mycobacteriaceae</taxon>
        <taxon>Mycolicibacterium</taxon>
    </lineage>
</organism>
<feature type="transmembrane region" description="Helical" evidence="1">
    <location>
        <begin position="238"/>
        <end position="258"/>
    </location>
</feature>
<feature type="transmembrane region" description="Helical" evidence="1">
    <location>
        <begin position="316"/>
        <end position="333"/>
    </location>
</feature>
<sequence>MAATDEMCRVSIRTADHEADVTLPAHVPIAELIPAVVDLIGKDDFADTGPHLTRVSGEVLDAAATLAQCAIPDGELLMLTSVAARPARVVTVDVSTAVVDTVASLTRPSWPAANRRAGSIVLCWTTAVLLILLVRGHPGLPGFLLAMSATSATSLFAWRLLDCAPLVFLPLAAVAMAAAVATVGAVAGWWPTTACGPMLATASLATLAVSARLSVHSAGLSAAGTELDRKTRTAHRRLTVLTVTAAAAAALGAGVTAVTAVRPFVAAGFIAVAGTALLLRACRQIDPYHVVMLAIASGAAATSLVLLCAISVPASTSWLCAGLLVVGSGAVWCRQGGRWRLTPAARRAITVLDVAVSVSVVPSAAAAAGVFAALPGVGQP</sequence>
<feature type="transmembrane region" description="Helical" evidence="1">
    <location>
        <begin position="354"/>
        <end position="374"/>
    </location>
</feature>
<feature type="transmembrane region" description="Helical" evidence="1">
    <location>
        <begin position="117"/>
        <end position="134"/>
    </location>
</feature>
<dbReference type="Pfam" id="PF08817">
    <property type="entry name" value="YukD"/>
    <property type="match status" value="1"/>
</dbReference>
<feature type="transmembrane region" description="Helical" evidence="1">
    <location>
        <begin position="264"/>
        <end position="281"/>
    </location>
</feature>
<gene>
    <name evidence="2" type="ORF">FEG63_06580</name>
</gene>
<name>A0ABX2JWL8_9MYCO</name>
<feature type="transmembrane region" description="Helical" evidence="1">
    <location>
        <begin position="168"/>
        <end position="190"/>
    </location>
</feature>
<feature type="transmembrane region" description="Helical" evidence="1">
    <location>
        <begin position="196"/>
        <end position="215"/>
    </location>
</feature>
<comment type="caution">
    <text evidence="2">The sequence shown here is derived from an EMBL/GenBank/DDBJ whole genome shotgun (WGS) entry which is preliminary data.</text>
</comment>
<reference evidence="2 3" key="1">
    <citation type="submission" date="2019-05" db="EMBL/GenBank/DDBJ databases">
        <title>Mycolicibacterium sphagni ENV482 genome assembly.</title>
        <authorList>
            <person name="Chen W."/>
            <person name="Faulkner N.W."/>
            <person name="Hyman M.R."/>
        </authorList>
    </citation>
    <scope>NUCLEOTIDE SEQUENCE [LARGE SCALE GENOMIC DNA]</scope>
    <source>
        <strain evidence="2 3">ENV482</strain>
    </source>
</reference>
<evidence type="ECO:0000313" key="3">
    <source>
        <dbReference type="Proteomes" id="UP000708347"/>
    </source>
</evidence>
<keyword evidence="1" id="KW-0472">Membrane</keyword>
<keyword evidence="3" id="KW-1185">Reference proteome</keyword>
<keyword evidence="1" id="KW-0812">Transmembrane</keyword>
<feature type="transmembrane region" description="Helical" evidence="1">
    <location>
        <begin position="288"/>
        <end position="310"/>
    </location>
</feature>
<keyword evidence="1" id="KW-1133">Transmembrane helix</keyword>
<dbReference type="RefSeq" id="WP_174397129.1">
    <property type="nucleotide sequence ID" value="NZ_VBSB01000004.1"/>
</dbReference>
<evidence type="ECO:0000313" key="2">
    <source>
        <dbReference type="EMBL" id="NTY59218.1"/>
    </source>
</evidence>
<dbReference type="Proteomes" id="UP000708347">
    <property type="component" value="Unassembled WGS sequence"/>
</dbReference>
<dbReference type="InterPro" id="IPR024962">
    <property type="entry name" value="YukD-like"/>
</dbReference>
<proteinExistence type="predicted"/>
<feature type="transmembrane region" description="Helical" evidence="1">
    <location>
        <begin position="140"/>
        <end position="161"/>
    </location>
</feature>
<protein>
    <recommendedName>
        <fullName evidence="4">Type VII secretion integral membrane protein EccD</fullName>
    </recommendedName>
</protein>
<accession>A0ABX2JWL8</accession>
<dbReference type="EMBL" id="VBSB01000004">
    <property type="protein sequence ID" value="NTY59218.1"/>
    <property type="molecule type" value="Genomic_DNA"/>
</dbReference>
<evidence type="ECO:0008006" key="4">
    <source>
        <dbReference type="Google" id="ProtNLM"/>
    </source>
</evidence>